<dbReference type="Proteomes" id="UP000059074">
    <property type="component" value="Unassembled WGS sequence"/>
</dbReference>
<reference evidence="2 3" key="1">
    <citation type="submission" date="2015-10" db="EMBL/GenBank/DDBJ databases">
        <title>Transcriptomic analysis of a linuron degrading triple-species bacterial consortium.</title>
        <authorList>
            <person name="Albers P."/>
        </authorList>
    </citation>
    <scope>NUCLEOTIDE SEQUENCE [LARGE SCALE GENOMIC DNA]</scope>
    <source>
        <strain evidence="2 3">WDL6</strain>
    </source>
</reference>
<keyword evidence="3" id="KW-1185">Reference proteome</keyword>
<dbReference type="PATRIC" id="fig|121290.4.peg.3158"/>
<evidence type="ECO:0008006" key="4">
    <source>
        <dbReference type="Google" id="ProtNLM"/>
    </source>
</evidence>
<protein>
    <recommendedName>
        <fullName evidence="4">Tat pathway signal sequence domain protein</fullName>
    </recommendedName>
</protein>
<dbReference type="RefSeq" id="WP_068460619.1">
    <property type="nucleotide sequence ID" value="NZ_LMTR01000040.1"/>
</dbReference>
<name>A0A120CWW3_HYPSL</name>
<evidence type="ECO:0000313" key="2">
    <source>
        <dbReference type="EMBL" id="KWT69987.1"/>
    </source>
</evidence>
<feature type="signal peptide" evidence="1">
    <location>
        <begin position="1"/>
        <end position="20"/>
    </location>
</feature>
<organism evidence="2 3">
    <name type="scientific">Hyphomicrobium sulfonivorans</name>
    <dbReference type="NCBI Taxonomy" id="121290"/>
    <lineage>
        <taxon>Bacteria</taxon>
        <taxon>Pseudomonadati</taxon>
        <taxon>Pseudomonadota</taxon>
        <taxon>Alphaproteobacteria</taxon>
        <taxon>Hyphomicrobiales</taxon>
        <taxon>Hyphomicrobiaceae</taxon>
        <taxon>Hyphomicrobium</taxon>
    </lineage>
</organism>
<gene>
    <name evidence="2" type="ORF">APY04_1196</name>
</gene>
<comment type="caution">
    <text evidence="2">The sequence shown here is derived from an EMBL/GenBank/DDBJ whole genome shotgun (WGS) entry which is preliminary data.</text>
</comment>
<feature type="chain" id="PRO_5007163976" description="Tat pathway signal sequence domain protein" evidence="1">
    <location>
        <begin position="21"/>
        <end position="142"/>
    </location>
</feature>
<accession>A0A120CWW3</accession>
<dbReference type="EMBL" id="LMTR01000040">
    <property type="protein sequence ID" value="KWT69987.1"/>
    <property type="molecule type" value="Genomic_DNA"/>
</dbReference>
<dbReference type="AlphaFoldDB" id="A0A120CWW3"/>
<dbReference type="STRING" id="121290.APY04_1196"/>
<proteinExistence type="predicted"/>
<evidence type="ECO:0000313" key="3">
    <source>
        <dbReference type="Proteomes" id="UP000059074"/>
    </source>
</evidence>
<keyword evidence="1" id="KW-0732">Signal</keyword>
<evidence type="ECO:0000256" key="1">
    <source>
        <dbReference type="SAM" id="SignalP"/>
    </source>
</evidence>
<sequence>MKFSTALAAAAALSFLGAIATAHSAAAEDITLELNKLEKSEKGCRAYIVVSNPTSTSFDTYKLDLVLFQTDGVIGRRLALDLAPVRADKRTVKLFDLEGTDCDGIGSFLVNDVLDCRTAEGPVNACLAGLKVRSLTKVDISK</sequence>